<dbReference type="RefSeq" id="WP_009280205.1">
    <property type="nucleotide sequence ID" value="NZ_CAIT01000004.1"/>
</dbReference>
<dbReference type="InterPro" id="IPR001509">
    <property type="entry name" value="Epimerase_deHydtase"/>
</dbReference>
<dbReference type="SUPFAM" id="SSF51735">
    <property type="entry name" value="NAD(P)-binding Rossmann-fold domains"/>
    <property type="match status" value="1"/>
</dbReference>
<keyword evidence="3" id="KW-1185">Reference proteome</keyword>
<dbReference type="EMBL" id="CAIT01000004">
    <property type="protein sequence ID" value="CCH51619.1"/>
    <property type="molecule type" value="Genomic_DNA"/>
</dbReference>
<dbReference type="EC" id="5.3.3.1" evidence="2"/>
<protein>
    <submittedName>
        <fullName evidence="2">NAD-dependent epimerase/dehydratase</fullName>
        <ecNumber evidence="2">5.3.3.1</ecNumber>
    </submittedName>
</protein>
<reference evidence="2 3" key="1">
    <citation type="journal article" date="2012" name="J. Bacteriol.">
        <title>Genome Sequence of the Filamentous Bacterium Fibrisoma limi BUZ 3T.</title>
        <authorList>
            <person name="Filippini M."/>
            <person name="Qi W."/>
            <person name="Jaenicke S."/>
            <person name="Goesmann A."/>
            <person name="Smits T.H."/>
            <person name="Bagheri H.C."/>
        </authorList>
    </citation>
    <scope>NUCLEOTIDE SEQUENCE [LARGE SCALE GENOMIC DNA]</scope>
    <source>
        <strain evidence="3">BUZ 3T</strain>
    </source>
</reference>
<keyword evidence="2" id="KW-0413">Isomerase</keyword>
<dbReference type="Pfam" id="PF01370">
    <property type="entry name" value="Epimerase"/>
    <property type="match status" value="1"/>
</dbReference>
<dbReference type="STRING" id="1185876.BN8_00558"/>
<feature type="domain" description="NAD-dependent epimerase/dehydratase" evidence="1">
    <location>
        <begin position="3"/>
        <end position="209"/>
    </location>
</feature>
<accession>I2GCJ5</accession>
<proteinExistence type="predicted"/>
<dbReference type="OrthoDB" id="1490291at2"/>
<comment type="caution">
    <text evidence="2">The sequence shown here is derived from an EMBL/GenBank/DDBJ whole genome shotgun (WGS) entry which is preliminary data.</text>
</comment>
<sequence>MNVLLTGASGFLGSHIYRGLSVDHLVTTVGRQQVGHRHISCDLAAEVPKLPQQQFDYVVHAAGKAHSVPRNRQELAEYEQVNVQGTARLLAALERLPSLPEAIVHISTVLVYGRDEGYWLTEETALRDNGVYGLSKIKAETLVQAWGQRTGVRSAILRLPLVLAEEPSGNMAALMTAIRRGYYVRLGDGAARRSMVRADDIATIIPRAAAIGGIFNLTDGCHPSVRELDEMIAQYVGRKRVMAVPVGLAKAVARAGDGVNALIGRKFPLDSIALRKLTSSLTFSDQAARQRLNWNPRPVLDLFV</sequence>
<dbReference type="PANTHER" id="PTHR43245:SF58">
    <property type="entry name" value="BLL5923 PROTEIN"/>
    <property type="match status" value="1"/>
</dbReference>
<dbReference type="InterPro" id="IPR050177">
    <property type="entry name" value="Lipid_A_modif_metabolic_enz"/>
</dbReference>
<dbReference type="PANTHER" id="PTHR43245">
    <property type="entry name" value="BIFUNCTIONAL POLYMYXIN RESISTANCE PROTEIN ARNA"/>
    <property type="match status" value="1"/>
</dbReference>
<dbReference type="GO" id="GO:0004769">
    <property type="term" value="F:steroid Delta-isomerase activity"/>
    <property type="evidence" value="ECO:0007669"/>
    <property type="project" value="UniProtKB-EC"/>
</dbReference>
<gene>
    <name evidence="2" type="ORF">BN8_00558</name>
</gene>
<dbReference type="InterPro" id="IPR036291">
    <property type="entry name" value="NAD(P)-bd_dom_sf"/>
</dbReference>
<evidence type="ECO:0000259" key="1">
    <source>
        <dbReference type="Pfam" id="PF01370"/>
    </source>
</evidence>
<evidence type="ECO:0000313" key="2">
    <source>
        <dbReference type="EMBL" id="CCH51619.1"/>
    </source>
</evidence>
<organism evidence="2 3">
    <name type="scientific">Fibrisoma limi BUZ 3</name>
    <dbReference type="NCBI Taxonomy" id="1185876"/>
    <lineage>
        <taxon>Bacteria</taxon>
        <taxon>Pseudomonadati</taxon>
        <taxon>Bacteroidota</taxon>
        <taxon>Cytophagia</taxon>
        <taxon>Cytophagales</taxon>
        <taxon>Spirosomataceae</taxon>
        <taxon>Fibrisoma</taxon>
    </lineage>
</organism>
<dbReference type="Proteomes" id="UP000009309">
    <property type="component" value="Unassembled WGS sequence"/>
</dbReference>
<dbReference type="Gene3D" id="3.40.50.720">
    <property type="entry name" value="NAD(P)-binding Rossmann-like Domain"/>
    <property type="match status" value="1"/>
</dbReference>
<evidence type="ECO:0000313" key="3">
    <source>
        <dbReference type="Proteomes" id="UP000009309"/>
    </source>
</evidence>
<name>I2GCJ5_9BACT</name>
<dbReference type="eggNOG" id="COG0451">
    <property type="taxonomic scope" value="Bacteria"/>
</dbReference>
<dbReference type="AlphaFoldDB" id="I2GCJ5"/>